<reference evidence="3" key="1">
    <citation type="submission" date="2022-08" db="EMBL/GenBank/DDBJ databases">
        <authorList>
            <consortium name="DOE Joint Genome Institute"/>
            <person name="Min B."/>
            <person name="Riley R."/>
            <person name="Sierra-Patev S."/>
            <person name="Naranjo-Ortiz M."/>
            <person name="Looney B."/>
            <person name="Konkel Z."/>
            <person name="Slot J.C."/>
            <person name="Sakamoto Y."/>
            <person name="Steenwyk J.L."/>
            <person name="Rokas A."/>
            <person name="Carro J."/>
            <person name="Camarero S."/>
            <person name="Ferreira P."/>
            <person name="Molpeceres G."/>
            <person name="Ruiz-Duenas F.J."/>
            <person name="Serrano A."/>
            <person name="Henrissat B."/>
            <person name="Drula E."/>
            <person name="Hughes K.W."/>
            <person name="Mata J.L."/>
            <person name="Ishikawa N.K."/>
            <person name="Vargas-Isla R."/>
            <person name="Ushijima S."/>
            <person name="Smith C.A."/>
            <person name="Ahrendt S."/>
            <person name="Andreopoulos W."/>
            <person name="He G."/>
            <person name="Labutti K."/>
            <person name="Lipzen A."/>
            <person name="Ng V."/>
            <person name="Sandor L."/>
            <person name="Barry K."/>
            <person name="Martinez A.T."/>
            <person name="Xiao Y."/>
            <person name="Gibbons J.G."/>
            <person name="Terashima K."/>
            <person name="Hibbett D.S."/>
            <person name="Grigoriev I.V."/>
        </authorList>
    </citation>
    <scope>NUCLEOTIDE SEQUENCE</scope>
    <source>
        <strain evidence="3">TFB9207</strain>
    </source>
</reference>
<dbReference type="AlphaFoldDB" id="A0AA38P2K1"/>
<keyword evidence="2" id="KW-0472">Membrane</keyword>
<feature type="compositionally biased region" description="Polar residues" evidence="1">
    <location>
        <begin position="1"/>
        <end position="14"/>
    </location>
</feature>
<accession>A0AA38P2K1</accession>
<proteinExistence type="predicted"/>
<keyword evidence="2" id="KW-1133">Transmembrane helix</keyword>
<feature type="transmembrane region" description="Helical" evidence="2">
    <location>
        <begin position="57"/>
        <end position="74"/>
    </location>
</feature>
<evidence type="ECO:0000256" key="2">
    <source>
        <dbReference type="SAM" id="Phobius"/>
    </source>
</evidence>
<dbReference type="EMBL" id="MU806442">
    <property type="protein sequence ID" value="KAJ3835147.1"/>
    <property type="molecule type" value="Genomic_DNA"/>
</dbReference>
<keyword evidence="4" id="KW-1185">Reference proteome</keyword>
<evidence type="ECO:0000313" key="3">
    <source>
        <dbReference type="EMBL" id="KAJ3835147.1"/>
    </source>
</evidence>
<feature type="region of interest" description="Disordered" evidence="1">
    <location>
        <begin position="1"/>
        <end position="21"/>
    </location>
</feature>
<dbReference type="Proteomes" id="UP001163846">
    <property type="component" value="Unassembled WGS sequence"/>
</dbReference>
<name>A0AA38P2K1_9AGAR</name>
<evidence type="ECO:0000313" key="4">
    <source>
        <dbReference type="Proteomes" id="UP001163846"/>
    </source>
</evidence>
<evidence type="ECO:0000256" key="1">
    <source>
        <dbReference type="SAM" id="MobiDB-lite"/>
    </source>
</evidence>
<keyword evidence="2" id="KW-0812">Transmembrane</keyword>
<sequence>MAQDTNTTSDTQPASDCKPNQDFQALKMQRAEVMQRRKRHIFVPGYQLIQKKTWKKMALGVTGVIAFSALSMYVSEQHSKQRRNIENKIYDQVIARKSSSKVN</sequence>
<gene>
    <name evidence="3" type="ORF">F5878DRAFT_664135</name>
</gene>
<evidence type="ECO:0008006" key="5">
    <source>
        <dbReference type="Google" id="ProtNLM"/>
    </source>
</evidence>
<protein>
    <recommendedName>
        <fullName evidence="5">Cytochrome c oxidase assembly factor 3</fullName>
    </recommendedName>
</protein>
<organism evidence="3 4">
    <name type="scientific">Lentinula raphanica</name>
    <dbReference type="NCBI Taxonomy" id="153919"/>
    <lineage>
        <taxon>Eukaryota</taxon>
        <taxon>Fungi</taxon>
        <taxon>Dikarya</taxon>
        <taxon>Basidiomycota</taxon>
        <taxon>Agaricomycotina</taxon>
        <taxon>Agaricomycetes</taxon>
        <taxon>Agaricomycetidae</taxon>
        <taxon>Agaricales</taxon>
        <taxon>Marasmiineae</taxon>
        <taxon>Omphalotaceae</taxon>
        <taxon>Lentinula</taxon>
    </lineage>
</organism>
<comment type="caution">
    <text evidence="3">The sequence shown here is derived from an EMBL/GenBank/DDBJ whole genome shotgun (WGS) entry which is preliminary data.</text>
</comment>